<sequence length="309" mass="35718">MEIGGKHYGAFREEEIVHMQNLMKIIENGANNEFVTISLFKILSSMILKLNLQMMENEKTKREQLEEIVGAVNFLKSRVDESNEAVQSIINEIPKERVRKDPIIEMKTLEAKEKESQEKQEVKGEIEINIRETLESFGIGKEIEEVKEWIGKKEYHTIYDSSVDGLTSYGLNDKICGKKNVMVFIKTSDEQIIGTYSSVVIPTPSYEGEYCFIRNDKEFFILKKEGEHMKRIIKRERAEKSDASLMIHCSMDDVFYVSRAFCIKTKGSFVLPGISQEYEIEDSLGDDYLVGTHDPSKFEVKKMYAIEWN</sequence>
<name>A0A5K1UAK2_ENTHI</name>
<reference evidence="1 3" key="1">
    <citation type="submission" date="2016-05" db="EMBL/GenBank/DDBJ databases">
        <title>First whole genome sequencing of Entamoeba histolytica HM1:IMSS-clone-6.</title>
        <authorList>
            <person name="Mukherjee Avik.K."/>
            <person name="Izumyama S."/>
            <person name="Nakada-Tsukui K."/>
            <person name="Nozaki T."/>
        </authorList>
    </citation>
    <scope>NUCLEOTIDE SEQUENCE [LARGE SCALE GENOMIC DNA]</scope>
    <source>
        <strain evidence="1 3">HM1:IMSS clone 6</strain>
    </source>
</reference>
<dbReference type="EMBL" id="BDEQ01000001">
    <property type="protein sequence ID" value="GAT96766.1"/>
    <property type="molecule type" value="Genomic_DNA"/>
</dbReference>
<proteinExistence type="predicted"/>
<dbReference type="VEuPathDB" id="AmoebaDB:EHI8A_062880"/>
<dbReference type="VEuPathDB" id="AmoebaDB:KM1_320290"/>
<accession>A0A5K1UAK2</accession>
<dbReference type="Proteomes" id="UP000078387">
    <property type="component" value="Unassembled WGS sequence"/>
</dbReference>
<dbReference type="AlphaFoldDB" id="A0A5K1UAK2"/>
<evidence type="ECO:0000313" key="2">
    <source>
        <dbReference type="EMBL" id="GAT99450.1"/>
    </source>
</evidence>
<dbReference type="VEuPathDB" id="AmoebaDB:EHI5A_120980"/>
<evidence type="ECO:0000313" key="3">
    <source>
        <dbReference type="Proteomes" id="UP000078387"/>
    </source>
</evidence>
<protein>
    <recommendedName>
        <fullName evidence="4">TLDc domain-containing protein</fullName>
    </recommendedName>
</protein>
<dbReference type="EMBL" id="BDEQ01000001">
    <property type="protein sequence ID" value="GAT99450.1"/>
    <property type="molecule type" value="Genomic_DNA"/>
</dbReference>
<organism evidence="1 3">
    <name type="scientific">Entamoeba histolytica</name>
    <dbReference type="NCBI Taxonomy" id="5759"/>
    <lineage>
        <taxon>Eukaryota</taxon>
        <taxon>Amoebozoa</taxon>
        <taxon>Evosea</taxon>
        <taxon>Archamoebae</taxon>
        <taxon>Mastigamoebida</taxon>
        <taxon>Entamoebidae</taxon>
        <taxon>Entamoeba</taxon>
    </lineage>
</organism>
<evidence type="ECO:0008006" key="4">
    <source>
        <dbReference type="Google" id="ProtNLM"/>
    </source>
</evidence>
<comment type="caution">
    <text evidence="1">The sequence shown here is derived from an EMBL/GenBank/DDBJ whole genome shotgun (WGS) entry which is preliminary data.</text>
</comment>
<gene>
    <name evidence="2" type="ORF">CL6EHI_069730</name>
    <name evidence="1" type="ORF">CL6EHI_129800</name>
</gene>
<dbReference type="VEuPathDB" id="AmoebaDB:EHI_069730"/>
<dbReference type="VEuPathDB" id="AmoebaDB:EHI7A_061090"/>
<evidence type="ECO:0000313" key="1">
    <source>
        <dbReference type="EMBL" id="GAT96766.1"/>
    </source>
</evidence>
<dbReference type="OMA" id="KRCEVIY"/>